<dbReference type="PANTHER" id="PTHR45913">
    <property type="entry name" value="EPM2A-INTERACTING PROTEIN 1"/>
    <property type="match status" value="1"/>
</dbReference>
<reference evidence="2 3" key="1">
    <citation type="journal article" date="2022" name="Allergy">
        <title>Genome assembly and annotation of Periplaneta americana reveal a comprehensive cockroach allergen profile.</title>
        <authorList>
            <person name="Wang L."/>
            <person name="Xiong Q."/>
            <person name="Saelim N."/>
            <person name="Wang L."/>
            <person name="Nong W."/>
            <person name="Wan A.T."/>
            <person name="Shi M."/>
            <person name="Liu X."/>
            <person name="Cao Q."/>
            <person name="Hui J.H.L."/>
            <person name="Sookrung N."/>
            <person name="Leung T.F."/>
            <person name="Tungtrongchitr A."/>
            <person name="Tsui S.K.W."/>
        </authorList>
    </citation>
    <scope>NUCLEOTIDE SEQUENCE [LARGE SCALE GENOMIC DNA]</scope>
    <source>
        <strain evidence="2">PWHHKU_190912</strain>
    </source>
</reference>
<proteinExistence type="predicted"/>
<feature type="domain" description="Mutator-like transposase" evidence="1">
    <location>
        <begin position="395"/>
        <end position="737"/>
    </location>
</feature>
<dbReference type="EMBL" id="JAJSOF020000013">
    <property type="protein sequence ID" value="KAJ4442462.1"/>
    <property type="molecule type" value="Genomic_DNA"/>
</dbReference>
<dbReference type="InterPro" id="IPR036691">
    <property type="entry name" value="Endo/exonu/phosph_ase_sf"/>
</dbReference>
<dbReference type="Gene3D" id="3.60.10.10">
    <property type="entry name" value="Endonuclease/exonuclease/phosphatase"/>
    <property type="match status" value="1"/>
</dbReference>
<sequence length="990" mass="113461">MTESVNAEVVLRYTYVRSDLPFKIVHQSSNEVLEHPEYLFIEVGASNKKCLLGVVYKPPKSGFLNDLETPLLNLMPHYDHTVILGDFKKNLLNSSNYATVQLKNMFESNNISILPSAATHHTQESETILDIIATTNQLVLRNGQLPAPDISAHDIIFLEYSLYCPKYKPHKTSYRALKHIEHDGLINDALSLPWNEVWSLQDIDDRIENFKDLVFQLYDKHAPLKTRRVGRRPAPWMCDAIKLLMTDRDTAYRKYRRKAKSRVDNINLSLNSLNEHFVTAPPEPLHKQETLEFLSSFPQSPWDKFFFKYINPTDVMKTLQRMKTQVQGAPLGENPVLLINLRMQCCGIVKLNKIICYLSQMCVKTDEEEQKISTDLDRNRKKISIKGSNEGYSKGFIIVDIQLLSNLMKKTVQCKYCSGVDCVELTENKNSRRGLATKLSVVCNKCKESASSMTFNKVGKTKCYEVNLRFVYGMRSIGRGRKPAQTLCGIMDLPPPTAKFNFCTSQLLKCQEEVAKKSMTNAIEEAVALNENSRDITAAFDGSWQKRGHISLNGVITATSLDSGKVIDVECLTKFCHNCKSDQPGHVCMKNYDGIRGGMESDRVVKIFQRSENLYQVRYVNYLGHGDSKGYKKVEELNVYGNVEVSKLECCGHVQKRMGTRLRKLCKDMKGKKCSDGKPLTGRGRVTDSAIDQLQTYYGLAIRRNAGKDVEKMRRAVWAIYFHKYSTDEEPYHTLCPPVKVGQFMAYSIAIDESTDITDTAQLVLFIRGVDEKLVINEYLLDLIPLMDTTTGKDKNIVHMYDELKLFVSQLRLFLMQLNQREFYHFPSLKSLNLSPDVNISHLYQILENVISEFTDKRFSDFKKLENEFLLFANPFSINDQCVRLDLQLEVLRLKNDTFTKCKCTNMTGLDIYKQLCQVKYPHLRNFVMKIASMFGSTYICEQFFSQLAIVKSKPRSRISDENLFHQLIIAMSDITPNFEKLADLRDVED</sequence>
<accession>A0ABQ8T9B8</accession>
<comment type="caution">
    <text evidence="2">The sequence shown here is derived from an EMBL/GenBank/DDBJ whole genome shotgun (WGS) entry which is preliminary data.</text>
</comment>
<gene>
    <name evidence="2" type="ORF">ANN_04048</name>
</gene>
<name>A0ABQ8T9B8_PERAM</name>
<keyword evidence="3" id="KW-1185">Reference proteome</keyword>
<dbReference type="Proteomes" id="UP001148838">
    <property type="component" value="Unassembled WGS sequence"/>
</dbReference>
<dbReference type="Pfam" id="PF20700">
    <property type="entry name" value="Mutator"/>
    <property type="match status" value="1"/>
</dbReference>
<protein>
    <recommendedName>
        <fullName evidence="1">Mutator-like transposase domain-containing protein</fullName>
    </recommendedName>
</protein>
<organism evidence="2 3">
    <name type="scientific">Periplaneta americana</name>
    <name type="common">American cockroach</name>
    <name type="synonym">Blatta americana</name>
    <dbReference type="NCBI Taxonomy" id="6978"/>
    <lineage>
        <taxon>Eukaryota</taxon>
        <taxon>Metazoa</taxon>
        <taxon>Ecdysozoa</taxon>
        <taxon>Arthropoda</taxon>
        <taxon>Hexapoda</taxon>
        <taxon>Insecta</taxon>
        <taxon>Pterygota</taxon>
        <taxon>Neoptera</taxon>
        <taxon>Polyneoptera</taxon>
        <taxon>Dictyoptera</taxon>
        <taxon>Blattodea</taxon>
        <taxon>Blattoidea</taxon>
        <taxon>Blattidae</taxon>
        <taxon>Blattinae</taxon>
        <taxon>Periplaneta</taxon>
    </lineage>
</organism>
<dbReference type="InterPro" id="IPR049012">
    <property type="entry name" value="Mutator_transp_dom"/>
</dbReference>
<evidence type="ECO:0000313" key="3">
    <source>
        <dbReference type="Proteomes" id="UP001148838"/>
    </source>
</evidence>
<evidence type="ECO:0000313" key="2">
    <source>
        <dbReference type="EMBL" id="KAJ4442462.1"/>
    </source>
</evidence>
<evidence type="ECO:0000259" key="1">
    <source>
        <dbReference type="Pfam" id="PF20700"/>
    </source>
</evidence>
<dbReference type="PANTHER" id="PTHR45913:SF21">
    <property type="entry name" value="DUF4371 DOMAIN-CONTAINING PROTEIN"/>
    <property type="match status" value="1"/>
</dbReference>